<accession>A0A1M7CYD1</accession>
<comment type="function">
    <text evidence="1">Produces ATP from ADP in the presence of a proton gradient across the membrane.</text>
</comment>
<dbReference type="Pfam" id="PF02823">
    <property type="entry name" value="ATP-synt_DE_N"/>
    <property type="match status" value="1"/>
</dbReference>
<keyword evidence="4" id="KW-0813">Transport</keyword>
<dbReference type="GO" id="GO:0012505">
    <property type="term" value="C:endomembrane system"/>
    <property type="evidence" value="ECO:0007669"/>
    <property type="project" value="UniProtKB-SubCell"/>
</dbReference>
<dbReference type="CDD" id="cd12152">
    <property type="entry name" value="F1-ATPase_delta"/>
    <property type="match status" value="1"/>
</dbReference>
<evidence type="ECO:0000256" key="5">
    <source>
        <dbReference type="ARBA" id="ARBA00023065"/>
    </source>
</evidence>
<dbReference type="GO" id="GO:0046933">
    <property type="term" value="F:proton-transporting ATP synthase activity, rotational mechanism"/>
    <property type="evidence" value="ECO:0007669"/>
    <property type="project" value="InterPro"/>
</dbReference>
<dbReference type="STRING" id="1302687.SAMN05444267_102350"/>
<gene>
    <name evidence="9" type="ORF">SAMN05444267_102350</name>
</gene>
<dbReference type="Proteomes" id="UP000184364">
    <property type="component" value="Unassembled WGS sequence"/>
</dbReference>
<dbReference type="OrthoDB" id="5294255at2"/>
<reference evidence="10" key="1">
    <citation type="submission" date="2016-11" db="EMBL/GenBank/DDBJ databases">
        <authorList>
            <person name="Varghese N."/>
            <person name="Submissions S."/>
        </authorList>
    </citation>
    <scope>NUCLEOTIDE SEQUENCE [LARGE SCALE GENOMIC DNA]</scope>
    <source>
        <strain evidence="10">DSM 26899</strain>
    </source>
</reference>
<dbReference type="InterPro" id="IPR036771">
    <property type="entry name" value="ATPsynth_dsu/esu_N"/>
</dbReference>
<name>A0A1M7CYD1_9FLAO</name>
<dbReference type="Gene3D" id="2.60.15.10">
    <property type="entry name" value="F0F1 ATP synthase delta/epsilon subunit, N-terminal"/>
    <property type="match status" value="1"/>
</dbReference>
<evidence type="ECO:0000313" key="10">
    <source>
        <dbReference type="Proteomes" id="UP000184364"/>
    </source>
</evidence>
<dbReference type="InterPro" id="IPR020546">
    <property type="entry name" value="ATP_synth_F1_dsu/esu_N"/>
</dbReference>
<feature type="domain" description="ATP synthase F1 complex delta/epsilon subunit N-terminal" evidence="8">
    <location>
        <begin position="1"/>
        <end position="52"/>
    </location>
</feature>
<dbReference type="AlphaFoldDB" id="A0A1M7CYD1"/>
<evidence type="ECO:0000256" key="3">
    <source>
        <dbReference type="ARBA" id="ARBA00005712"/>
    </source>
</evidence>
<evidence type="ECO:0000256" key="1">
    <source>
        <dbReference type="ARBA" id="ARBA00003543"/>
    </source>
</evidence>
<comment type="subcellular location">
    <subcellularLocation>
        <location evidence="2">Endomembrane system</location>
        <topology evidence="2">Peripheral membrane protein</topology>
    </subcellularLocation>
</comment>
<dbReference type="InterPro" id="IPR001469">
    <property type="entry name" value="ATP_synth_F1_dsu/esu"/>
</dbReference>
<keyword evidence="10" id="KW-1185">Reference proteome</keyword>
<comment type="similarity">
    <text evidence="3">Belongs to the ATPase epsilon chain family.</text>
</comment>
<protein>
    <submittedName>
        <fullName evidence="9">F-type H+-transporting ATPase subunit epsilon</fullName>
    </submittedName>
</protein>
<keyword evidence="7" id="KW-0066">ATP synthesis</keyword>
<keyword evidence="5" id="KW-0406">Ion transport</keyword>
<keyword evidence="7" id="KW-0139">CF(1)</keyword>
<proteinExistence type="inferred from homology"/>
<evidence type="ECO:0000256" key="6">
    <source>
        <dbReference type="ARBA" id="ARBA00023136"/>
    </source>
</evidence>
<sequence length="95" mass="10263">MNIKILTPEYVVFEGEVNSVLLPGKNGEFHIMTNHAGIVSSLIGGNVKLFVDSIDQAYAKNFTPTQEGGNGSVFSYPIKSGVVEFNNNKGIILCE</sequence>
<organism evidence="9 10">
    <name type="scientific">Chryseobacterium polytrichastri</name>
    <dbReference type="NCBI Taxonomy" id="1302687"/>
    <lineage>
        <taxon>Bacteria</taxon>
        <taxon>Pseudomonadati</taxon>
        <taxon>Bacteroidota</taxon>
        <taxon>Flavobacteriia</taxon>
        <taxon>Flavobacteriales</taxon>
        <taxon>Weeksellaceae</taxon>
        <taxon>Chryseobacterium group</taxon>
        <taxon>Chryseobacterium</taxon>
    </lineage>
</organism>
<evidence type="ECO:0000256" key="7">
    <source>
        <dbReference type="ARBA" id="ARBA00023196"/>
    </source>
</evidence>
<keyword evidence="6" id="KW-0472">Membrane</keyword>
<dbReference type="RefSeq" id="WP_073294101.1">
    <property type="nucleotide sequence ID" value="NZ_FRAV01000023.1"/>
</dbReference>
<dbReference type="GO" id="GO:0045259">
    <property type="term" value="C:proton-transporting ATP synthase complex"/>
    <property type="evidence" value="ECO:0007669"/>
    <property type="project" value="UniProtKB-KW"/>
</dbReference>
<dbReference type="EMBL" id="FRAV01000023">
    <property type="protein sequence ID" value="SHL72093.1"/>
    <property type="molecule type" value="Genomic_DNA"/>
</dbReference>
<evidence type="ECO:0000259" key="8">
    <source>
        <dbReference type="Pfam" id="PF02823"/>
    </source>
</evidence>
<evidence type="ECO:0000256" key="4">
    <source>
        <dbReference type="ARBA" id="ARBA00022448"/>
    </source>
</evidence>
<dbReference type="SUPFAM" id="SSF51344">
    <property type="entry name" value="Epsilon subunit of F1F0-ATP synthase N-terminal domain"/>
    <property type="match status" value="1"/>
</dbReference>
<evidence type="ECO:0000256" key="2">
    <source>
        <dbReference type="ARBA" id="ARBA00004184"/>
    </source>
</evidence>
<evidence type="ECO:0000313" key="9">
    <source>
        <dbReference type="EMBL" id="SHL72093.1"/>
    </source>
</evidence>